<organism evidence="2 3">
    <name type="scientific">Streptomyces aurantiacus</name>
    <dbReference type="NCBI Taxonomy" id="47760"/>
    <lineage>
        <taxon>Bacteria</taxon>
        <taxon>Bacillati</taxon>
        <taxon>Actinomycetota</taxon>
        <taxon>Actinomycetes</taxon>
        <taxon>Kitasatosporales</taxon>
        <taxon>Streptomycetaceae</taxon>
        <taxon>Streptomyces</taxon>
        <taxon>Streptomyces aurantiacus group</taxon>
    </lineage>
</organism>
<keyword evidence="3" id="KW-1185">Reference proteome</keyword>
<evidence type="ECO:0000313" key="2">
    <source>
        <dbReference type="EMBL" id="BCL29896.1"/>
    </source>
</evidence>
<evidence type="ECO:0000256" key="1">
    <source>
        <dbReference type="SAM" id="MobiDB-lite"/>
    </source>
</evidence>
<accession>A0A7G1P7Q3</accession>
<gene>
    <name evidence="2" type="ORF">GCM10017557_47550</name>
</gene>
<protein>
    <submittedName>
        <fullName evidence="2">Uncharacterized protein</fullName>
    </submittedName>
</protein>
<reference evidence="2 3" key="1">
    <citation type="journal article" date="2014" name="Int. J. Syst. Evol. Microbiol.">
        <title>Complete genome sequence of Corynebacterium casei LMG S-19264T (=DSM 44701T), isolated from a smear-ripened cheese.</title>
        <authorList>
            <consortium name="US DOE Joint Genome Institute (JGI-PGF)"/>
            <person name="Walter F."/>
            <person name="Albersmeier A."/>
            <person name="Kalinowski J."/>
            <person name="Ruckert C."/>
        </authorList>
    </citation>
    <scope>NUCLEOTIDE SEQUENCE [LARGE SCALE GENOMIC DNA]</scope>
    <source>
        <strain evidence="2 3">JCM 4677</strain>
    </source>
</reference>
<sequence length="209" mass="22465">MNETGCTAFARPLSSPEDRAELSTQSDAGAVIKRNNGARASELSVSITLQGGDRALTIESIDIEPRTPRPTAPLDGGLICEPSAGGEPKIKLHADMDAATPVFRMSRSKGSGDTPYFRDNAITLTPHEQVPLRVTFTAQRGYRAFELVIRYTIAGRTEKRVVPAPEGSRWAVTALNKTYGSVYEGNIGGPFELSDEADQCGREPKPVGC</sequence>
<name>A0A7G1P7Q3_9ACTN</name>
<dbReference type="EMBL" id="AP023440">
    <property type="protein sequence ID" value="BCL29896.1"/>
    <property type="molecule type" value="Genomic_DNA"/>
</dbReference>
<feature type="region of interest" description="Disordered" evidence="1">
    <location>
        <begin position="1"/>
        <end position="27"/>
    </location>
</feature>
<dbReference type="KEGG" id="sgm:GCM10017557_47550"/>
<dbReference type="Proteomes" id="UP000516444">
    <property type="component" value="Chromosome"/>
</dbReference>
<dbReference type="AlphaFoldDB" id="A0A7G1P7Q3"/>
<proteinExistence type="predicted"/>
<evidence type="ECO:0000313" key="3">
    <source>
        <dbReference type="Proteomes" id="UP000516444"/>
    </source>
</evidence>